<sequence>MSQNSQLAWSQMLVILAHVRQRLNNNRYLLPAHERPVVNLQRPAKQPCCSDPSHST</sequence>
<dbReference type="Proteomes" id="UP001165960">
    <property type="component" value="Unassembled WGS sequence"/>
</dbReference>
<protein>
    <submittedName>
        <fullName evidence="1">Uncharacterized protein</fullName>
    </submittedName>
</protein>
<gene>
    <name evidence="1" type="ORF">DSO57_1035038</name>
</gene>
<dbReference type="EMBL" id="QTSX02005272">
    <property type="protein sequence ID" value="KAJ9060047.1"/>
    <property type="molecule type" value="Genomic_DNA"/>
</dbReference>
<reference evidence="1" key="1">
    <citation type="submission" date="2022-04" db="EMBL/GenBank/DDBJ databases">
        <title>Genome of the entomopathogenic fungus Entomophthora muscae.</title>
        <authorList>
            <person name="Elya C."/>
            <person name="Lovett B.R."/>
            <person name="Lee E."/>
            <person name="Macias A.M."/>
            <person name="Hajek A.E."/>
            <person name="De Bivort B.L."/>
            <person name="Kasson M.T."/>
            <person name="De Fine Licht H.H."/>
            <person name="Stajich J.E."/>
        </authorList>
    </citation>
    <scope>NUCLEOTIDE SEQUENCE</scope>
    <source>
        <strain evidence="1">Berkeley</strain>
    </source>
</reference>
<evidence type="ECO:0000313" key="2">
    <source>
        <dbReference type="Proteomes" id="UP001165960"/>
    </source>
</evidence>
<comment type="caution">
    <text evidence="1">The sequence shown here is derived from an EMBL/GenBank/DDBJ whole genome shotgun (WGS) entry which is preliminary data.</text>
</comment>
<organism evidence="1 2">
    <name type="scientific">Entomophthora muscae</name>
    <dbReference type="NCBI Taxonomy" id="34485"/>
    <lineage>
        <taxon>Eukaryota</taxon>
        <taxon>Fungi</taxon>
        <taxon>Fungi incertae sedis</taxon>
        <taxon>Zoopagomycota</taxon>
        <taxon>Entomophthoromycotina</taxon>
        <taxon>Entomophthoromycetes</taxon>
        <taxon>Entomophthorales</taxon>
        <taxon>Entomophthoraceae</taxon>
        <taxon>Entomophthora</taxon>
    </lineage>
</organism>
<evidence type="ECO:0000313" key="1">
    <source>
        <dbReference type="EMBL" id="KAJ9060047.1"/>
    </source>
</evidence>
<accession>A0ACC2SD15</accession>
<keyword evidence="2" id="KW-1185">Reference proteome</keyword>
<proteinExistence type="predicted"/>
<name>A0ACC2SD15_9FUNG</name>